<organism evidence="1 2">
    <name type="scientific">Zopfia rhizophila CBS 207.26</name>
    <dbReference type="NCBI Taxonomy" id="1314779"/>
    <lineage>
        <taxon>Eukaryota</taxon>
        <taxon>Fungi</taxon>
        <taxon>Dikarya</taxon>
        <taxon>Ascomycota</taxon>
        <taxon>Pezizomycotina</taxon>
        <taxon>Dothideomycetes</taxon>
        <taxon>Dothideomycetes incertae sedis</taxon>
        <taxon>Zopfiaceae</taxon>
        <taxon>Zopfia</taxon>
    </lineage>
</organism>
<name>A0A6A6EFH5_9PEZI</name>
<sequence length="288" mass="31601">MGSKPCWFLAPRASHPDGPIKLGSILISPIQPEGPLYDSSHLLSKSEHVTLWKERDFKFDSTKENSGRVGIWASFLQLIVGIGGDASVGISRSGDYTLTAERMTTKSFIPSQAYIEACIQQKVVRTYITESRFRNKIYIIVGTMIASGASGCIKYMKEHDMGLLLGFDGTPAGVPLSAGPEVEFSSRHKTGVGSKDADDFVFAYRLREIKVKNAGKMVQRVVRKGALFEGDGSLEDYEGFLKKEEETAVVEVVGLSEDDVTGDDFDYEAIEAVDEANGEDILCYSLEE</sequence>
<proteinExistence type="predicted"/>
<dbReference type="OrthoDB" id="4500473at2759"/>
<gene>
    <name evidence="1" type="ORF">K469DRAFT_62757</name>
</gene>
<protein>
    <submittedName>
        <fullName evidence="1">Uncharacterized protein</fullName>
    </submittedName>
</protein>
<dbReference type="EMBL" id="ML994621">
    <property type="protein sequence ID" value="KAF2189299.1"/>
    <property type="molecule type" value="Genomic_DNA"/>
</dbReference>
<keyword evidence="2" id="KW-1185">Reference proteome</keyword>
<evidence type="ECO:0000313" key="1">
    <source>
        <dbReference type="EMBL" id="KAF2189299.1"/>
    </source>
</evidence>
<evidence type="ECO:0000313" key="2">
    <source>
        <dbReference type="Proteomes" id="UP000800200"/>
    </source>
</evidence>
<accession>A0A6A6EFH5</accession>
<reference evidence="1" key="1">
    <citation type="journal article" date="2020" name="Stud. Mycol.">
        <title>101 Dothideomycetes genomes: a test case for predicting lifestyles and emergence of pathogens.</title>
        <authorList>
            <person name="Haridas S."/>
            <person name="Albert R."/>
            <person name="Binder M."/>
            <person name="Bloem J."/>
            <person name="Labutti K."/>
            <person name="Salamov A."/>
            <person name="Andreopoulos B."/>
            <person name="Baker S."/>
            <person name="Barry K."/>
            <person name="Bills G."/>
            <person name="Bluhm B."/>
            <person name="Cannon C."/>
            <person name="Castanera R."/>
            <person name="Culley D."/>
            <person name="Daum C."/>
            <person name="Ezra D."/>
            <person name="Gonzalez J."/>
            <person name="Henrissat B."/>
            <person name="Kuo A."/>
            <person name="Liang C."/>
            <person name="Lipzen A."/>
            <person name="Lutzoni F."/>
            <person name="Magnuson J."/>
            <person name="Mondo S."/>
            <person name="Nolan M."/>
            <person name="Ohm R."/>
            <person name="Pangilinan J."/>
            <person name="Park H.-J."/>
            <person name="Ramirez L."/>
            <person name="Alfaro M."/>
            <person name="Sun H."/>
            <person name="Tritt A."/>
            <person name="Yoshinaga Y."/>
            <person name="Zwiers L.-H."/>
            <person name="Turgeon B."/>
            <person name="Goodwin S."/>
            <person name="Spatafora J."/>
            <person name="Crous P."/>
            <person name="Grigoriev I."/>
        </authorList>
    </citation>
    <scope>NUCLEOTIDE SEQUENCE</scope>
    <source>
        <strain evidence="1">CBS 207.26</strain>
    </source>
</reference>
<dbReference type="Proteomes" id="UP000800200">
    <property type="component" value="Unassembled WGS sequence"/>
</dbReference>
<dbReference type="AlphaFoldDB" id="A0A6A6EFH5"/>